<feature type="domain" description="Clp R" evidence="2">
    <location>
        <begin position="1"/>
        <end position="53"/>
    </location>
</feature>
<dbReference type="EMBL" id="DUZY01000005">
    <property type="protein sequence ID" value="DAD40511.1"/>
    <property type="molecule type" value="Genomic_DNA"/>
</dbReference>
<protein>
    <recommendedName>
        <fullName evidence="2">Clp R domain-containing protein</fullName>
    </recommendedName>
</protein>
<evidence type="ECO:0000313" key="4">
    <source>
        <dbReference type="Proteomes" id="UP000607653"/>
    </source>
</evidence>
<reference evidence="3 4" key="1">
    <citation type="journal article" date="2020" name="Mol. Biol. Evol.">
        <title>Distinct Expression and Methylation Patterns for Genes with Different Fates following a Single Whole-Genome Duplication in Flowering Plants.</title>
        <authorList>
            <person name="Shi T."/>
            <person name="Rahmani R.S."/>
            <person name="Gugger P.F."/>
            <person name="Wang M."/>
            <person name="Li H."/>
            <person name="Zhang Y."/>
            <person name="Li Z."/>
            <person name="Wang Q."/>
            <person name="Van de Peer Y."/>
            <person name="Marchal K."/>
            <person name="Chen J."/>
        </authorList>
    </citation>
    <scope>NUCLEOTIDE SEQUENCE [LARGE SCALE GENOMIC DNA]</scope>
    <source>
        <tissue evidence="3">Leaf</tissue>
    </source>
</reference>
<sequence length="53" mass="5481">MREAIVGAHELAMNFGHAQFTPIHKAIALITDPNGILRQAVANAGGGQEAANS</sequence>
<proteinExistence type="predicted"/>
<keyword evidence="4" id="KW-1185">Reference proteome</keyword>
<dbReference type="PROSITE" id="PS51903">
    <property type="entry name" value="CLP_R"/>
    <property type="match status" value="1"/>
</dbReference>
<organism evidence="3 4">
    <name type="scientific">Nelumbo nucifera</name>
    <name type="common">Sacred lotus</name>
    <dbReference type="NCBI Taxonomy" id="4432"/>
    <lineage>
        <taxon>Eukaryota</taxon>
        <taxon>Viridiplantae</taxon>
        <taxon>Streptophyta</taxon>
        <taxon>Embryophyta</taxon>
        <taxon>Tracheophyta</taxon>
        <taxon>Spermatophyta</taxon>
        <taxon>Magnoliopsida</taxon>
        <taxon>Proteales</taxon>
        <taxon>Nelumbonaceae</taxon>
        <taxon>Nelumbo</taxon>
    </lineage>
</organism>
<dbReference type="AlphaFoldDB" id="A0A822Z9X6"/>
<evidence type="ECO:0000313" key="3">
    <source>
        <dbReference type="EMBL" id="DAD40511.1"/>
    </source>
</evidence>
<dbReference type="InterPro" id="IPR004176">
    <property type="entry name" value="Clp_R_N"/>
</dbReference>
<comment type="caution">
    <text evidence="3">The sequence shown here is derived from an EMBL/GenBank/DDBJ whole genome shotgun (WGS) entry which is preliminary data.</text>
</comment>
<accession>A0A822Z9X6</accession>
<dbReference type="SUPFAM" id="SSF81923">
    <property type="entry name" value="Double Clp-N motif"/>
    <property type="match status" value="1"/>
</dbReference>
<keyword evidence="1" id="KW-0677">Repeat</keyword>
<dbReference type="Pfam" id="PF02861">
    <property type="entry name" value="Clp_N"/>
    <property type="match status" value="1"/>
</dbReference>
<dbReference type="InterPro" id="IPR036628">
    <property type="entry name" value="Clp_N_dom_sf"/>
</dbReference>
<dbReference type="Gene3D" id="1.10.1780.10">
    <property type="entry name" value="Clp, N-terminal domain"/>
    <property type="match status" value="1"/>
</dbReference>
<evidence type="ECO:0000259" key="2">
    <source>
        <dbReference type="PROSITE" id="PS51903"/>
    </source>
</evidence>
<name>A0A822Z9X6_NELNU</name>
<gene>
    <name evidence="3" type="ORF">HUJ06_014834</name>
</gene>
<dbReference type="Proteomes" id="UP000607653">
    <property type="component" value="Unassembled WGS sequence"/>
</dbReference>
<evidence type="ECO:0000256" key="1">
    <source>
        <dbReference type="PROSITE-ProRule" id="PRU01251"/>
    </source>
</evidence>